<sequence length="755" mass="83545">MARLFATESVGFRARALYGVYAVTVSVGICLVLYCRAAGVLRRSAAAGEAGSQAWLWLGMLAAELWFGLCWVVAQSVRWRPVRRRAFRDRLAARHGDKVPCVDIFVCTADPRSEPPILVVSAVLSVMAYSYPADKLSVYLSDDGCSALTFYALWEASRFAKLWLPFCRRHSVEPRSPAAYFSETDDDKLRAGASLLCSDDQEWSLVKESYMEMTERIDSAVMLAKVPEEIKAMHRGFYEWDSSEVTSLNHQPIVQVLIDGKDRSVVDNGGSMLPTLVYMAREKRPHYHHNFKAGAMNALIRVSSVISNSPIILNVDCDVYSNNSDSIRDALCFFMDEEMGHKVGFVQYPQNYTNLTKNDIYGNSLNVINEVELCGMDGVGGPAYIGTGCFHRREVLCGRSFTEDYKQDWDDTGITAAKPQQQNIDEIQEQAKSVATCAYEAGNTQWGREVGVKYGCPVEDVVTGLAIQCRGWASVYFNPQRKAFLGLAPTTLAQTLLQHRRFGEGNFSILLSRYCSVLFGHGKIQLPLQLAYCIYGLWAPSSLPTLYYAIVPSLGLLKGIPVFPEITSPWSIPFVYVSAATYMYSLYEALSSGVTLRGWWNGQRMWIIRRTTSYLFAMVDTVSRLLGLSAMAFAVTPKVSDDEDQSRRYEQELMEFGASSTSSPELVIVAATALLSLVCLAGGLSRVLASGCGSASCLSEFCLQIVLCGALAAVNVPVYEAMLLRKDRGRVAFRISVAACFGLVLPACLIWVNVF</sequence>
<feature type="active site" evidence="8">
    <location>
        <position position="143"/>
    </location>
</feature>
<feature type="transmembrane region" description="Helical" evidence="11">
    <location>
        <begin position="570"/>
        <end position="590"/>
    </location>
</feature>
<evidence type="ECO:0000256" key="5">
    <source>
        <dbReference type="ARBA" id="ARBA00022989"/>
    </source>
</evidence>
<evidence type="ECO:0000256" key="9">
    <source>
        <dbReference type="PIRSR" id="PIRSR605150-2"/>
    </source>
</evidence>
<dbReference type="KEGG" id="sbi:8055827"/>
<keyword evidence="7" id="KW-0961">Cell wall biogenesis/degradation</keyword>
<dbReference type="GO" id="GO:0071555">
    <property type="term" value="P:cell wall organization"/>
    <property type="evidence" value="ECO:0007669"/>
    <property type="project" value="UniProtKB-KW"/>
</dbReference>
<dbReference type="InterPro" id="IPR005150">
    <property type="entry name" value="Cellulose_synth"/>
</dbReference>
<comment type="subcellular location">
    <subcellularLocation>
        <location evidence="1">Endomembrane system</location>
        <topology evidence="1">Multi-pass membrane protein</topology>
    </subcellularLocation>
</comment>
<evidence type="ECO:0000256" key="3">
    <source>
        <dbReference type="ARBA" id="ARBA00022679"/>
    </source>
</evidence>
<reference evidence="12" key="2">
    <citation type="submission" date="2020-10" db="EMBL/GenBank/DDBJ databases">
        <authorList>
            <person name="Cooper E.A."/>
            <person name="Brenton Z.W."/>
            <person name="Flinn B.S."/>
            <person name="Jenkins J."/>
            <person name="Shu S."/>
            <person name="Flowers D."/>
            <person name="Luo F."/>
            <person name="Wang Y."/>
            <person name="Xia P."/>
            <person name="Barry K."/>
            <person name="Daum C."/>
            <person name="Lipzen A."/>
            <person name="Yoshinaga Y."/>
            <person name="Schmutz J."/>
            <person name="Saski C."/>
            <person name="Vermerris W."/>
            <person name="Kresovich S."/>
        </authorList>
    </citation>
    <scope>NUCLEOTIDE SEQUENCE</scope>
</reference>
<dbReference type="InterPro" id="IPR029044">
    <property type="entry name" value="Nucleotide-diphossugar_trans"/>
</dbReference>
<keyword evidence="4 11" id="KW-0812">Transmembrane</keyword>
<evidence type="ECO:0000256" key="2">
    <source>
        <dbReference type="ARBA" id="ARBA00022676"/>
    </source>
</evidence>
<accession>A0A921RP70</accession>
<reference evidence="12" key="1">
    <citation type="journal article" date="2019" name="BMC Genomics">
        <title>A new reference genome for Sorghum bicolor reveals high levels of sequence similarity between sweet and grain genotypes: implications for the genetics of sugar metabolism.</title>
        <authorList>
            <person name="Cooper E.A."/>
            <person name="Brenton Z.W."/>
            <person name="Flinn B.S."/>
            <person name="Jenkins J."/>
            <person name="Shu S."/>
            <person name="Flowers D."/>
            <person name="Luo F."/>
            <person name="Wang Y."/>
            <person name="Xia P."/>
            <person name="Barry K."/>
            <person name="Daum C."/>
            <person name="Lipzen A."/>
            <person name="Yoshinaga Y."/>
            <person name="Schmutz J."/>
            <person name="Saski C."/>
            <person name="Vermerris W."/>
            <person name="Kresovich S."/>
        </authorList>
    </citation>
    <scope>NUCLEOTIDE SEQUENCE</scope>
</reference>
<dbReference type="Proteomes" id="UP000807115">
    <property type="component" value="Chromosome 2"/>
</dbReference>
<gene>
    <name evidence="12" type="ORF">BDA96_02G249300</name>
</gene>
<feature type="binding site" evidence="9">
    <location>
        <position position="143"/>
    </location>
    <ligand>
        <name>UDP-alpha-D-glucose</name>
        <dbReference type="ChEBI" id="CHEBI:58885"/>
    </ligand>
</feature>
<dbReference type="Gene3D" id="3.90.550.10">
    <property type="entry name" value="Spore Coat Polysaccharide Biosynthesis Protein SpsA, Chain A"/>
    <property type="match status" value="1"/>
</dbReference>
<evidence type="ECO:0000313" key="13">
    <source>
        <dbReference type="Proteomes" id="UP000807115"/>
    </source>
</evidence>
<feature type="binding site" evidence="9">
    <location>
        <position position="114"/>
    </location>
    <ligand>
        <name>UDP-alpha-D-glucose</name>
        <dbReference type="ChEBI" id="CHEBI:58885"/>
    </ligand>
</feature>
<proteinExistence type="predicted"/>
<evidence type="ECO:0008006" key="14">
    <source>
        <dbReference type="Google" id="ProtNLM"/>
    </source>
</evidence>
<keyword evidence="2" id="KW-0328">Glycosyltransferase</keyword>
<dbReference type="PANTHER" id="PTHR13301">
    <property type="entry name" value="X-BOX TRANSCRIPTION FACTOR-RELATED"/>
    <property type="match status" value="1"/>
</dbReference>
<feature type="transmembrane region" description="Helical" evidence="11">
    <location>
        <begin position="12"/>
        <end position="34"/>
    </location>
</feature>
<dbReference type="GO" id="GO:0030244">
    <property type="term" value="P:cellulose biosynthetic process"/>
    <property type="evidence" value="ECO:0007669"/>
    <property type="project" value="InterPro"/>
</dbReference>
<feature type="transmembrane region" description="Helical" evidence="11">
    <location>
        <begin position="701"/>
        <end position="719"/>
    </location>
</feature>
<keyword evidence="6 11" id="KW-0472">Membrane</keyword>
<comment type="caution">
    <text evidence="12">The sequence shown here is derived from an EMBL/GenBank/DDBJ whole genome shotgun (WGS) entry which is preliminary data.</text>
</comment>
<dbReference type="GO" id="GO:0016760">
    <property type="term" value="F:cellulose synthase (UDP-forming) activity"/>
    <property type="evidence" value="ECO:0007669"/>
    <property type="project" value="InterPro"/>
</dbReference>
<evidence type="ECO:0000313" key="12">
    <source>
        <dbReference type="EMBL" id="KAG0544139.1"/>
    </source>
</evidence>
<feature type="transmembrane region" description="Helical" evidence="11">
    <location>
        <begin position="731"/>
        <end position="752"/>
    </location>
</feature>
<evidence type="ECO:0000256" key="11">
    <source>
        <dbReference type="SAM" id="Phobius"/>
    </source>
</evidence>
<dbReference type="GO" id="GO:0071669">
    <property type="term" value="P:plant-type cell wall organization or biogenesis"/>
    <property type="evidence" value="ECO:0007669"/>
    <property type="project" value="UniProtKB-ARBA"/>
</dbReference>
<evidence type="ECO:0000256" key="7">
    <source>
        <dbReference type="ARBA" id="ARBA00023316"/>
    </source>
</evidence>
<dbReference type="AlphaFoldDB" id="A0A921RP70"/>
<feature type="active site" evidence="8">
    <location>
        <position position="460"/>
    </location>
</feature>
<dbReference type="EMBL" id="CM027681">
    <property type="protein sequence ID" value="KAG0544139.1"/>
    <property type="molecule type" value="Genomic_DNA"/>
</dbReference>
<dbReference type="Pfam" id="PF03552">
    <property type="entry name" value="Cellulose_synt"/>
    <property type="match status" value="2"/>
</dbReference>
<feature type="transmembrane region" description="Helical" evidence="11">
    <location>
        <begin position="530"/>
        <end position="550"/>
    </location>
</feature>
<keyword evidence="5 11" id="KW-1133">Transmembrane helix</keyword>
<dbReference type="FunFam" id="3.90.550.10:FF:000173">
    <property type="entry name" value="Cellulose synthase-like protein E1"/>
    <property type="match status" value="1"/>
</dbReference>
<feature type="binding site" evidence="10">
    <location>
        <position position="292"/>
    </location>
    <ligand>
        <name>Mn(2+)</name>
        <dbReference type="ChEBI" id="CHEBI:29035"/>
    </ligand>
</feature>
<feature type="binding site" evidence="10">
    <location>
        <position position="316"/>
    </location>
    <ligand>
        <name>Mn(2+)</name>
        <dbReference type="ChEBI" id="CHEBI:29035"/>
    </ligand>
</feature>
<feature type="transmembrane region" description="Helical" evidence="11">
    <location>
        <begin position="666"/>
        <end position="689"/>
    </location>
</feature>
<evidence type="ECO:0000256" key="10">
    <source>
        <dbReference type="PIRSR" id="PIRSR605150-3"/>
    </source>
</evidence>
<evidence type="ECO:0000256" key="6">
    <source>
        <dbReference type="ARBA" id="ARBA00023136"/>
    </source>
</evidence>
<dbReference type="GO" id="GO:0016020">
    <property type="term" value="C:membrane"/>
    <property type="evidence" value="ECO:0007669"/>
    <property type="project" value="InterPro"/>
</dbReference>
<feature type="transmembrane region" description="Helical" evidence="11">
    <location>
        <begin position="54"/>
        <end position="74"/>
    </location>
</feature>
<dbReference type="Gramene" id="EER99056">
    <property type="protein sequence ID" value="EER99056"/>
    <property type="gene ID" value="SORBI_3002G238300"/>
</dbReference>
<dbReference type="OrthoDB" id="627997at2759"/>
<evidence type="ECO:0000256" key="4">
    <source>
        <dbReference type="ARBA" id="ARBA00022692"/>
    </source>
</evidence>
<keyword evidence="3" id="KW-0808">Transferase</keyword>
<protein>
    <recommendedName>
        <fullName evidence="14">Cellulose synthase-like protein E6</fullName>
    </recommendedName>
</protein>
<dbReference type="OMA" id="MAKEDNR"/>
<evidence type="ECO:0000256" key="1">
    <source>
        <dbReference type="ARBA" id="ARBA00004127"/>
    </source>
</evidence>
<evidence type="ECO:0000256" key="8">
    <source>
        <dbReference type="PIRSR" id="PIRSR605150-1"/>
    </source>
</evidence>
<organism evidence="12 13">
    <name type="scientific">Sorghum bicolor</name>
    <name type="common">Sorghum</name>
    <name type="synonym">Sorghum vulgare</name>
    <dbReference type="NCBI Taxonomy" id="4558"/>
    <lineage>
        <taxon>Eukaryota</taxon>
        <taxon>Viridiplantae</taxon>
        <taxon>Streptophyta</taxon>
        <taxon>Embryophyta</taxon>
        <taxon>Tracheophyta</taxon>
        <taxon>Spermatophyta</taxon>
        <taxon>Magnoliopsida</taxon>
        <taxon>Liliopsida</taxon>
        <taxon>Poales</taxon>
        <taxon>Poaceae</taxon>
        <taxon>PACMAD clade</taxon>
        <taxon>Panicoideae</taxon>
        <taxon>Andropogonodae</taxon>
        <taxon>Andropogoneae</taxon>
        <taxon>Sorghinae</taxon>
        <taxon>Sorghum</taxon>
    </lineage>
</organism>
<name>A0A921RP70_SORBI</name>
<dbReference type="GO" id="GO:0012505">
    <property type="term" value="C:endomembrane system"/>
    <property type="evidence" value="ECO:0007669"/>
    <property type="project" value="UniProtKB-SubCell"/>
</dbReference>
<feature type="transmembrane region" description="Helical" evidence="11">
    <location>
        <begin position="611"/>
        <end position="635"/>
    </location>
</feature>